<feature type="transmembrane region" description="Helical" evidence="1">
    <location>
        <begin position="357"/>
        <end position="379"/>
    </location>
</feature>
<keyword evidence="1" id="KW-0812">Transmembrane</keyword>
<evidence type="ECO:0000313" key="4">
    <source>
        <dbReference type="Proteomes" id="UP001160148"/>
    </source>
</evidence>
<comment type="caution">
    <text evidence="3">The sequence shown here is derived from an EMBL/GenBank/DDBJ whole genome shotgun (WGS) entry which is preliminary data.</text>
</comment>
<dbReference type="Proteomes" id="UP001160148">
    <property type="component" value="Unassembled WGS sequence"/>
</dbReference>
<dbReference type="AlphaFoldDB" id="A0AAV0VL88"/>
<accession>A0AAV0VL88</accession>
<evidence type="ECO:0000256" key="2">
    <source>
        <dbReference type="SAM" id="SignalP"/>
    </source>
</evidence>
<evidence type="ECO:0000256" key="1">
    <source>
        <dbReference type="SAM" id="Phobius"/>
    </source>
</evidence>
<proteinExistence type="predicted"/>
<sequence>MPSPRDAMPSGRYVSHGRRCPMVMECVLMLVILIPLIDGGTGSPDAHGTSLYKVTDIYRKTWTSADCIELQCRKSIGLLIPGANFTDGDGAGVRFLQYFDVVKAEAKKIVSSVARKRAMIAVVDVLGGYLHTKLLPHVREQYYAGRASYSTVKQLHDLDKNIKYILGTDGRGWARPIVRDQRSSEDVSLAMWRAAEREPRTAVRPGDGSSERCGGVAVGRYGLLGNDDPVPYFDNNTRPHSVVVPWRQGRTVLYGIRDAGCYRTLFDHLAAATAANMHGRSDTLRQWLDEAVLPLVTARATDRWYPALWGVTLVARRLKDVDAVTRVGDRDGRGGGRGHRLQVDCDWTTAEVPGHNFYAAIVLASAYVCWSVALIIALYPTEVQ</sequence>
<keyword evidence="2" id="KW-0732">Signal</keyword>
<feature type="signal peptide" evidence="2">
    <location>
        <begin position="1"/>
        <end position="39"/>
    </location>
</feature>
<reference evidence="3 4" key="1">
    <citation type="submission" date="2023-01" db="EMBL/GenBank/DDBJ databases">
        <authorList>
            <person name="Whitehead M."/>
        </authorList>
    </citation>
    <scope>NUCLEOTIDE SEQUENCE [LARGE SCALE GENOMIC DNA]</scope>
</reference>
<keyword evidence="1" id="KW-1133">Transmembrane helix</keyword>
<protein>
    <submittedName>
        <fullName evidence="3">Uncharacterized protein</fullName>
    </submittedName>
</protein>
<feature type="chain" id="PRO_5043550072" evidence="2">
    <location>
        <begin position="40"/>
        <end position="384"/>
    </location>
</feature>
<keyword evidence="1" id="KW-0472">Membrane</keyword>
<keyword evidence="4" id="KW-1185">Reference proteome</keyword>
<name>A0AAV0VL88_9HEMI</name>
<dbReference type="EMBL" id="CARXXK010000001">
    <property type="protein sequence ID" value="CAI6345021.1"/>
    <property type="molecule type" value="Genomic_DNA"/>
</dbReference>
<gene>
    <name evidence="3" type="ORF">MEUPH1_LOCUS2082</name>
</gene>
<evidence type="ECO:0000313" key="3">
    <source>
        <dbReference type="EMBL" id="CAI6345021.1"/>
    </source>
</evidence>
<organism evidence="3 4">
    <name type="scientific">Macrosiphum euphorbiae</name>
    <name type="common">potato aphid</name>
    <dbReference type="NCBI Taxonomy" id="13131"/>
    <lineage>
        <taxon>Eukaryota</taxon>
        <taxon>Metazoa</taxon>
        <taxon>Ecdysozoa</taxon>
        <taxon>Arthropoda</taxon>
        <taxon>Hexapoda</taxon>
        <taxon>Insecta</taxon>
        <taxon>Pterygota</taxon>
        <taxon>Neoptera</taxon>
        <taxon>Paraneoptera</taxon>
        <taxon>Hemiptera</taxon>
        <taxon>Sternorrhyncha</taxon>
        <taxon>Aphidomorpha</taxon>
        <taxon>Aphidoidea</taxon>
        <taxon>Aphididae</taxon>
        <taxon>Macrosiphini</taxon>
        <taxon>Macrosiphum</taxon>
    </lineage>
</organism>